<protein>
    <submittedName>
        <fullName evidence="6">Putative MFS-type transporter</fullName>
    </submittedName>
</protein>
<comment type="caution">
    <text evidence="6">The sequence shown here is derived from an EMBL/GenBank/DDBJ whole genome shotgun (WGS) entry which is preliminary data.</text>
</comment>
<keyword evidence="7" id="KW-1185">Reference proteome</keyword>
<evidence type="ECO:0000313" key="6">
    <source>
        <dbReference type="EMBL" id="TVY90758.1"/>
    </source>
</evidence>
<dbReference type="GO" id="GO:0022857">
    <property type="term" value="F:transmembrane transporter activity"/>
    <property type="evidence" value="ECO:0007669"/>
    <property type="project" value="TreeGrafter"/>
</dbReference>
<dbReference type="SUPFAM" id="SSF103473">
    <property type="entry name" value="MFS general substrate transporter"/>
    <property type="match status" value="1"/>
</dbReference>
<dbReference type="EMBL" id="QGML01000757">
    <property type="protein sequence ID" value="TVY90758.1"/>
    <property type="molecule type" value="Genomic_DNA"/>
</dbReference>
<feature type="transmembrane region" description="Helical" evidence="5">
    <location>
        <begin position="5"/>
        <end position="24"/>
    </location>
</feature>
<dbReference type="PANTHER" id="PTHR23502:SF30">
    <property type="entry name" value="TRANSPORTER, PUTATIVE (AFU_ORTHOLOGUE AFUA_8G04702)-RELATED"/>
    <property type="match status" value="1"/>
</dbReference>
<dbReference type="InterPro" id="IPR036259">
    <property type="entry name" value="MFS_trans_sf"/>
</dbReference>
<evidence type="ECO:0000256" key="2">
    <source>
        <dbReference type="ARBA" id="ARBA00022692"/>
    </source>
</evidence>
<proteinExistence type="predicted"/>
<feature type="transmembrane region" description="Helical" evidence="5">
    <location>
        <begin position="30"/>
        <end position="50"/>
    </location>
</feature>
<dbReference type="GO" id="GO:0005886">
    <property type="term" value="C:plasma membrane"/>
    <property type="evidence" value="ECO:0007669"/>
    <property type="project" value="TreeGrafter"/>
</dbReference>
<evidence type="ECO:0000256" key="5">
    <source>
        <dbReference type="SAM" id="Phobius"/>
    </source>
</evidence>
<dbReference type="AlphaFoldDB" id="A0A559MCS7"/>
<organism evidence="6 7">
    <name type="scientific">Lachnellula willkommii</name>
    <dbReference type="NCBI Taxonomy" id="215461"/>
    <lineage>
        <taxon>Eukaryota</taxon>
        <taxon>Fungi</taxon>
        <taxon>Dikarya</taxon>
        <taxon>Ascomycota</taxon>
        <taxon>Pezizomycotina</taxon>
        <taxon>Leotiomycetes</taxon>
        <taxon>Helotiales</taxon>
        <taxon>Lachnaceae</taxon>
        <taxon>Lachnellula</taxon>
    </lineage>
</organism>
<keyword evidence="4 5" id="KW-0472">Membrane</keyword>
<keyword evidence="2 5" id="KW-0812">Transmembrane</keyword>
<evidence type="ECO:0000256" key="1">
    <source>
        <dbReference type="ARBA" id="ARBA00004141"/>
    </source>
</evidence>
<reference evidence="6 7" key="1">
    <citation type="submission" date="2018-05" db="EMBL/GenBank/DDBJ databases">
        <title>Genome sequencing and assembly of the regulated plant pathogen Lachnellula willkommii and related sister species for the development of diagnostic species identification markers.</title>
        <authorList>
            <person name="Giroux E."/>
            <person name="Bilodeau G."/>
        </authorList>
    </citation>
    <scope>NUCLEOTIDE SEQUENCE [LARGE SCALE GENOMIC DNA]</scope>
    <source>
        <strain evidence="6 7">CBS 172.35</strain>
    </source>
</reference>
<dbReference type="Gene3D" id="1.20.1250.20">
    <property type="entry name" value="MFS general substrate transporter like domains"/>
    <property type="match status" value="1"/>
</dbReference>
<accession>A0A559MCS7</accession>
<sequence length="159" mass="17404">MEIYAFLLFGSNFLAPFFAGWIDFAGGWQWVVWFGTIIQTVAAIIIYFFMEETMYFRNTVEGVDTGALSNGASTPDEMVTPTEKNEKMAVSPTVEGSNAVLTAKKSYWSKLQLFGTYLSWYNVLNATASSVLCAAPYNFSSGLVGTAYLSLFIGTLGAV</sequence>
<dbReference type="Proteomes" id="UP000315522">
    <property type="component" value="Unassembled WGS sequence"/>
</dbReference>
<evidence type="ECO:0000256" key="4">
    <source>
        <dbReference type="ARBA" id="ARBA00023136"/>
    </source>
</evidence>
<evidence type="ECO:0000313" key="7">
    <source>
        <dbReference type="Proteomes" id="UP000315522"/>
    </source>
</evidence>
<keyword evidence="3 5" id="KW-1133">Transmembrane helix</keyword>
<evidence type="ECO:0000256" key="3">
    <source>
        <dbReference type="ARBA" id="ARBA00022989"/>
    </source>
</evidence>
<comment type="subcellular location">
    <subcellularLocation>
        <location evidence="1">Membrane</location>
        <topology evidence="1">Multi-pass membrane protein</topology>
    </subcellularLocation>
</comment>
<gene>
    <name evidence="6" type="ORF">LAWI1_G005531</name>
</gene>
<dbReference type="PANTHER" id="PTHR23502">
    <property type="entry name" value="MAJOR FACILITATOR SUPERFAMILY"/>
    <property type="match status" value="1"/>
</dbReference>
<name>A0A559MCS7_9HELO</name>